<keyword evidence="2" id="KW-1185">Reference proteome</keyword>
<organism evidence="1 2">
    <name type="scientific">Portunus trituberculatus</name>
    <name type="common">Swimming crab</name>
    <name type="synonym">Neptunus trituberculatus</name>
    <dbReference type="NCBI Taxonomy" id="210409"/>
    <lineage>
        <taxon>Eukaryota</taxon>
        <taxon>Metazoa</taxon>
        <taxon>Ecdysozoa</taxon>
        <taxon>Arthropoda</taxon>
        <taxon>Crustacea</taxon>
        <taxon>Multicrustacea</taxon>
        <taxon>Malacostraca</taxon>
        <taxon>Eumalacostraca</taxon>
        <taxon>Eucarida</taxon>
        <taxon>Decapoda</taxon>
        <taxon>Pleocyemata</taxon>
        <taxon>Brachyura</taxon>
        <taxon>Eubrachyura</taxon>
        <taxon>Portunoidea</taxon>
        <taxon>Portunidae</taxon>
        <taxon>Portuninae</taxon>
        <taxon>Portunus</taxon>
    </lineage>
</organism>
<evidence type="ECO:0000313" key="2">
    <source>
        <dbReference type="Proteomes" id="UP000324222"/>
    </source>
</evidence>
<protein>
    <submittedName>
        <fullName evidence="1">Uncharacterized protein</fullName>
    </submittedName>
</protein>
<name>A0A5B7I0N5_PORTR</name>
<evidence type="ECO:0000313" key="1">
    <source>
        <dbReference type="EMBL" id="MPC75007.1"/>
    </source>
</evidence>
<dbReference type="Proteomes" id="UP000324222">
    <property type="component" value="Unassembled WGS sequence"/>
</dbReference>
<reference evidence="1 2" key="1">
    <citation type="submission" date="2019-05" db="EMBL/GenBank/DDBJ databases">
        <title>Another draft genome of Portunus trituberculatus and its Hox gene families provides insights of decapod evolution.</title>
        <authorList>
            <person name="Jeong J.-H."/>
            <person name="Song I."/>
            <person name="Kim S."/>
            <person name="Choi T."/>
            <person name="Kim D."/>
            <person name="Ryu S."/>
            <person name="Kim W."/>
        </authorList>
    </citation>
    <scope>NUCLEOTIDE SEQUENCE [LARGE SCALE GENOMIC DNA]</scope>
    <source>
        <tissue evidence="1">Muscle</tissue>
    </source>
</reference>
<dbReference type="AlphaFoldDB" id="A0A5B7I0N5"/>
<dbReference type="EMBL" id="VSRR010040176">
    <property type="protein sequence ID" value="MPC75007.1"/>
    <property type="molecule type" value="Genomic_DNA"/>
</dbReference>
<gene>
    <name evidence="1" type="ORF">E2C01_069390</name>
</gene>
<accession>A0A5B7I0N5</accession>
<comment type="caution">
    <text evidence="1">The sequence shown here is derived from an EMBL/GenBank/DDBJ whole genome shotgun (WGS) entry which is preliminary data.</text>
</comment>
<sequence>MYKANIIISPPHQRNLHPSTHSQLQAAPAHLTPRDSYLAAYKPSQILPETCLQARQLPCSVSLQDSFLVAPLHSVIHDLLACWRCNPWTCFHSKLISSPVLIMLRERLLTPTVVILPERMQIRYIHQSD</sequence>
<proteinExistence type="predicted"/>